<keyword evidence="4" id="KW-1185">Reference proteome</keyword>
<dbReference type="Proteomes" id="UP000824621">
    <property type="component" value="Unassembled WGS sequence"/>
</dbReference>
<evidence type="ECO:0000259" key="2">
    <source>
        <dbReference type="Pfam" id="PF07835"/>
    </source>
</evidence>
<dbReference type="SUPFAM" id="SSF81469">
    <property type="entry name" value="Bacterial aa3 type cytochrome c oxidase subunit IV"/>
    <property type="match status" value="1"/>
</dbReference>
<dbReference type="EMBL" id="JAGSGB010000001">
    <property type="protein sequence ID" value="MBZ6377210.1"/>
    <property type="molecule type" value="Genomic_DNA"/>
</dbReference>
<evidence type="ECO:0000313" key="4">
    <source>
        <dbReference type="Proteomes" id="UP000824621"/>
    </source>
</evidence>
<dbReference type="Pfam" id="PF07835">
    <property type="entry name" value="COX4_pro_2"/>
    <property type="match status" value="1"/>
</dbReference>
<keyword evidence="1" id="KW-1133">Transmembrane helix</keyword>
<dbReference type="Gene3D" id="1.20.5.160">
    <property type="entry name" value="Bacterial aa3 type cytochrome c oxidase subunit IV"/>
    <property type="match status" value="1"/>
</dbReference>
<comment type="caution">
    <text evidence="3">The sequence shown here is derived from an EMBL/GenBank/DDBJ whole genome shotgun (WGS) entry which is preliminary data.</text>
</comment>
<dbReference type="RefSeq" id="WP_172406189.1">
    <property type="nucleotide sequence ID" value="NZ_JAGSGB010000001.1"/>
</dbReference>
<proteinExistence type="predicted"/>
<protein>
    <submittedName>
        <fullName evidence="3">Aa3-type cytochrome c oxidase subunit IV</fullName>
    </submittedName>
</protein>
<name>A0ABS7WGT2_9SPHN</name>
<keyword evidence="1" id="KW-0812">Transmembrane</keyword>
<gene>
    <name evidence="3" type="ORF">KCN53_01035</name>
</gene>
<evidence type="ECO:0000313" key="3">
    <source>
        <dbReference type="EMBL" id="MBZ6377210.1"/>
    </source>
</evidence>
<organism evidence="3 4">
    <name type="scientific">Pacificimonas aurantium</name>
    <dbReference type="NCBI Taxonomy" id="1250540"/>
    <lineage>
        <taxon>Bacteria</taxon>
        <taxon>Pseudomonadati</taxon>
        <taxon>Pseudomonadota</taxon>
        <taxon>Alphaproteobacteria</taxon>
        <taxon>Sphingomonadales</taxon>
        <taxon>Sphingosinicellaceae</taxon>
        <taxon>Pacificimonas</taxon>
    </lineage>
</organism>
<reference evidence="3 4" key="1">
    <citation type="submission" date="2021-04" db="EMBL/GenBank/DDBJ databases">
        <authorList>
            <person name="Pira H."/>
            <person name="Risdian C."/>
            <person name="Wink J."/>
        </authorList>
    </citation>
    <scope>NUCLEOTIDE SEQUENCE [LARGE SCALE GENOMIC DNA]</scope>
    <source>
        <strain evidence="3 4">DSM 107782</strain>
    </source>
</reference>
<evidence type="ECO:0000256" key="1">
    <source>
        <dbReference type="SAM" id="Phobius"/>
    </source>
</evidence>
<dbReference type="InterPro" id="IPR036596">
    <property type="entry name" value="Cyt-C_aa3_sf"/>
</dbReference>
<feature type="domain" description="Cytochrome c oxidase subunit IV bacterial aa3 type" evidence="2">
    <location>
        <begin position="14"/>
        <end position="43"/>
    </location>
</feature>
<dbReference type="InterPro" id="IPR012422">
    <property type="entry name" value="Cyt_c_oxidase_su4_bac-aa3"/>
</dbReference>
<keyword evidence="1" id="KW-0472">Membrane</keyword>
<sequence>MSVKKPYTDKAMKDHADTYFGFKNLLKYGIGLVVVVLLGLAIFAA</sequence>
<feature type="transmembrane region" description="Helical" evidence="1">
    <location>
        <begin position="25"/>
        <end position="44"/>
    </location>
</feature>
<accession>A0ABS7WGT2</accession>